<evidence type="ECO:0000256" key="2">
    <source>
        <dbReference type="ARBA" id="ARBA00022692"/>
    </source>
</evidence>
<feature type="transmembrane region" description="Helical" evidence="5">
    <location>
        <begin position="751"/>
        <end position="771"/>
    </location>
</feature>
<evidence type="ECO:0000256" key="4">
    <source>
        <dbReference type="ARBA" id="ARBA00023136"/>
    </source>
</evidence>
<reference evidence="7" key="1">
    <citation type="submission" date="2021-09" db="EMBL/GenBank/DDBJ databases">
        <authorList>
            <consortium name="AG Swart"/>
            <person name="Singh M."/>
            <person name="Singh A."/>
            <person name="Seah K."/>
            <person name="Emmerich C."/>
        </authorList>
    </citation>
    <scope>NUCLEOTIDE SEQUENCE</scope>
    <source>
        <strain evidence="7">ATCC30299</strain>
    </source>
</reference>
<protein>
    <recommendedName>
        <fullName evidence="6">Receptor ligand binding region domain-containing protein</fullName>
    </recommendedName>
</protein>
<evidence type="ECO:0000259" key="6">
    <source>
        <dbReference type="Pfam" id="PF01094"/>
    </source>
</evidence>
<dbReference type="InterPro" id="IPR028082">
    <property type="entry name" value="Peripla_BP_I"/>
</dbReference>
<evidence type="ECO:0000256" key="5">
    <source>
        <dbReference type="SAM" id="Phobius"/>
    </source>
</evidence>
<evidence type="ECO:0000256" key="1">
    <source>
        <dbReference type="ARBA" id="ARBA00004370"/>
    </source>
</evidence>
<evidence type="ECO:0000256" key="3">
    <source>
        <dbReference type="ARBA" id="ARBA00022989"/>
    </source>
</evidence>
<dbReference type="AlphaFoldDB" id="A0AAU9JMB6"/>
<accession>A0AAU9JMB6</accession>
<dbReference type="SUPFAM" id="SSF53822">
    <property type="entry name" value="Periplasmic binding protein-like I"/>
    <property type="match status" value="2"/>
</dbReference>
<evidence type="ECO:0000313" key="8">
    <source>
        <dbReference type="Proteomes" id="UP001162131"/>
    </source>
</evidence>
<sequence length="954" mass="108930">MIIFFCLLLYSVKSQIFTIPILYSQNTDTWIIDYFVKTLDCSLNNLAGCDLSRPYQYQAIEINGVSDIEQAFSNSDYLFVYDSTWSLSMSSLVSQYAIEYGFIHFIYGNTPENSLPYVFYTDYSFSQYRDFAINFAKIYGITKVIAIITSDFIGMDFTNDKGIEIVAQYTIPESVPYEYIFSLISREIKPFGVKWLFFQTNAAISYLIQQALVEADMDKEGYTYIYLQEAAWSAYLKGSILFEARSYHSTGLHDFIEKLIYNTSLLLYQIVADNNIQGSYSAYALNKYVQKIFTIDTIACSIWNIQSDGSLAAVGLINGKGLQLYDKLMFPGKTYEAPNNEKIKIPISINGENSVNQYGASFAVETIKSEAVLLPNFHIIMNNITCDFDNNSVYSCFLNHTADLGYFHLPKADTKITEETVDFFQSINVSIPVLGAETSIKMSIHKYYPQYLRVSYPNSITSSAVALVLSIFGISKCSLLYSDSQWGRDFNSQFINQTNSYGLTILNKIRVVPLGFNGTNNIMIQEIIDLKSRYIVLEIQQPDILYVIEAFYDLGMRETDIFLIAGDGMLSISDLDEKRVNADLYKKRKEIMNGLIYVSSLAFQNQIGLNIKNNFLSRFGFAYDNMCLFYDAAYLGIYAINSLINRGINLESSKTQKAMRDVKFTGCSGVVQIAQDGNDRLTTVLGIYNLIQANSTWKMSLCGLYDPSQLIVLQIKQSFWQSTEGHIPSDIIGEDQKCPFKERQVQSFIKGYFILIAIEVIPIIIGTGFVIKFSDFVFNFSIQKLMDVEKENFLDSFSYIIVLIECLQYMYTGDETNSFFPQLSDLTKFVVLDITGLSNGHFTFWNQLLFFEGISFAWFFLIFWKKYKIGENSKNCITIGINDFNMYLLPFLGDSLFLPVCLNLFQSFQCTSSIGDSFTESFHNQDCSTFCWKDKHIYYVVLSSWPPPLREVKL</sequence>
<name>A0AAU9JMB6_9CILI</name>
<keyword evidence="3 5" id="KW-1133">Transmembrane helix</keyword>
<dbReference type="EMBL" id="CAJZBQ010000045">
    <property type="protein sequence ID" value="CAG9328031.1"/>
    <property type="molecule type" value="Genomic_DNA"/>
</dbReference>
<comment type="subcellular location">
    <subcellularLocation>
        <location evidence="1">Membrane</location>
    </subcellularLocation>
</comment>
<dbReference type="GO" id="GO:0016020">
    <property type="term" value="C:membrane"/>
    <property type="evidence" value="ECO:0007669"/>
    <property type="project" value="UniProtKB-SubCell"/>
</dbReference>
<dbReference type="Pfam" id="PF01094">
    <property type="entry name" value="ANF_receptor"/>
    <property type="match status" value="1"/>
</dbReference>
<keyword evidence="2 5" id="KW-0812">Transmembrane</keyword>
<dbReference type="Proteomes" id="UP001162131">
    <property type="component" value="Unassembled WGS sequence"/>
</dbReference>
<evidence type="ECO:0000313" key="7">
    <source>
        <dbReference type="EMBL" id="CAG9328031.1"/>
    </source>
</evidence>
<dbReference type="Gene3D" id="3.40.50.2300">
    <property type="match status" value="2"/>
</dbReference>
<dbReference type="InterPro" id="IPR001828">
    <property type="entry name" value="ANF_lig-bd_rcpt"/>
</dbReference>
<feature type="transmembrane region" description="Helical" evidence="5">
    <location>
        <begin position="844"/>
        <end position="864"/>
    </location>
</feature>
<keyword evidence="8" id="KW-1185">Reference proteome</keyword>
<feature type="domain" description="Receptor ligand binding region" evidence="6">
    <location>
        <begin position="430"/>
        <end position="689"/>
    </location>
</feature>
<keyword evidence="4 5" id="KW-0472">Membrane</keyword>
<proteinExistence type="predicted"/>
<organism evidence="7 8">
    <name type="scientific">Blepharisma stoltei</name>
    <dbReference type="NCBI Taxonomy" id="1481888"/>
    <lineage>
        <taxon>Eukaryota</taxon>
        <taxon>Sar</taxon>
        <taxon>Alveolata</taxon>
        <taxon>Ciliophora</taxon>
        <taxon>Postciliodesmatophora</taxon>
        <taxon>Heterotrichea</taxon>
        <taxon>Heterotrichida</taxon>
        <taxon>Blepharismidae</taxon>
        <taxon>Blepharisma</taxon>
    </lineage>
</organism>
<gene>
    <name evidence="7" type="ORF">BSTOLATCC_MIC45491</name>
</gene>
<comment type="caution">
    <text evidence="7">The sequence shown here is derived from an EMBL/GenBank/DDBJ whole genome shotgun (WGS) entry which is preliminary data.</text>
</comment>